<organism evidence="1 2">
    <name type="scientific">Kipferlia bialata</name>
    <dbReference type="NCBI Taxonomy" id="797122"/>
    <lineage>
        <taxon>Eukaryota</taxon>
        <taxon>Metamonada</taxon>
        <taxon>Carpediemonas-like organisms</taxon>
        <taxon>Kipferlia</taxon>
    </lineage>
</organism>
<reference evidence="1 2" key="1">
    <citation type="journal article" date="2018" name="PLoS ONE">
        <title>The draft genome of Kipferlia bialata reveals reductive genome evolution in fornicate parasites.</title>
        <authorList>
            <person name="Tanifuji G."/>
            <person name="Takabayashi S."/>
            <person name="Kume K."/>
            <person name="Takagi M."/>
            <person name="Nakayama T."/>
            <person name="Kamikawa R."/>
            <person name="Inagaki Y."/>
            <person name="Hashimoto T."/>
        </authorList>
    </citation>
    <scope>NUCLEOTIDE SEQUENCE [LARGE SCALE GENOMIC DNA]</scope>
    <source>
        <strain evidence="1">NY0173</strain>
    </source>
</reference>
<evidence type="ECO:0000313" key="2">
    <source>
        <dbReference type="Proteomes" id="UP000265618"/>
    </source>
</evidence>
<name>A0A391P400_9EUKA</name>
<sequence>FVPFIAEPATEYLEVSKEASKAFTATVLSRVSEMYARLKQ</sequence>
<accession>A0A391P400</accession>
<protein>
    <submittedName>
        <fullName evidence="1">Uncharacterized protein</fullName>
    </submittedName>
</protein>
<dbReference type="EMBL" id="BDIP01008781">
    <property type="protein sequence ID" value="GCA64839.1"/>
    <property type="molecule type" value="Genomic_DNA"/>
</dbReference>
<gene>
    <name evidence="1" type="ORF">KIPB_015534</name>
</gene>
<dbReference type="AlphaFoldDB" id="A0A391P400"/>
<comment type="caution">
    <text evidence="1">The sequence shown here is derived from an EMBL/GenBank/DDBJ whole genome shotgun (WGS) entry which is preliminary data.</text>
</comment>
<proteinExistence type="predicted"/>
<feature type="non-terminal residue" evidence="1">
    <location>
        <position position="1"/>
    </location>
</feature>
<evidence type="ECO:0000313" key="1">
    <source>
        <dbReference type="EMBL" id="GCA64839.1"/>
    </source>
</evidence>
<dbReference type="Proteomes" id="UP000265618">
    <property type="component" value="Unassembled WGS sequence"/>
</dbReference>
<keyword evidence="2" id="KW-1185">Reference proteome</keyword>